<protein>
    <submittedName>
        <fullName evidence="2">9863_t:CDS:1</fullName>
    </submittedName>
</protein>
<accession>A0A9N9B5T4</accession>
<gene>
    <name evidence="2" type="ORF">ALEPTO_LOCUS6042</name>
</gene>
<evidence type="ECO:0000313" key="2">
    <source>
        <dbReference type="EMBL" id="CAG8554491.1"/>
    </source>
</evidence>
<organism evidence="2 3">
    <name type="scientific">Ambispora leptoticha</name>
    <dbReference type="NCBI Taxonomy" id="144679"/>
    <lineage>
        <taxon>Eukaryota</taxon>
        <taxon>Fungi</taxon>
        <taxon>Fungi incertae sedis</taxon>
        <taxon>Mucoromycota</taxon>
        <taxon>Glomeromycotina</taxon>
        <taxon>Glomeromycetes</taxon>
        <taxon>Archaeosporales</taxon>
        <taxon>Ambisporaceae</taxon>
        <taxon>Ambispora</taxon>
    </lineage>
</organism>
<comment type="caution">
    <text evidence="2">The sequence shown here is derived from an EMBL/GenBank/DDBJ whole genome shotgun (WGS) entry which is preliminary data.</text>
</comment>
<keyword evidence="3" id="KW-1185">Reference proteome</keyword>
<reference evidence="2" key="1">
    <citation type="submission" date="2021-06" db="EMBL/GenBank/DDBJ databases">
        <authorList>
            <person name="Kallberg Y."/>
            <person name="Tangrot J."/>
            <person name="Rosling A."/>
        </authorList>
    </citation>
    <scope>NUCLEOTIDE SEQUENCE</scope>
    <source>
        <strain evidence="2">FL130A</strain>
    </source>
</reference>
<dbReference type="EMBL" id="CAJVPS010001919">
    <property type="protein sequence ID" value="CAG8554491.1"/>
    <property type="molecule type" value="Genomic_DNA"/>
</dbReference>
<dbReference type="Proteomes" id="UP000789508">
    <property type="component" value="Unassembled WGS sequence"/>
</dbReference>
<feature type="region of interest" description="Disordered" evidence="1">
    <location>
        <begin position="20"/>
        <end position="39"/>
    </location>
</feature>
<name>A0A9N9B5T4_9GLOM</name>
<proteinExistence type="predicted"/>
<dbReference type="AlphaFoldDB" id="A0A9N9B5T4"/>
<evidence type="ECO:0000313" key="3">
    <source>
        <dbReference type="Proteomes" id="UP000789508"/>
    </source>
</evidence>
<sequence>MHKLLIDHAKKLALKSVLESNVTDANKPSDDSSSSSSKA</sequence>
<evidence type="ECO:0000256" key="1">
    <source>
        <dbReference type="SAM" id="MobiDB-lite"/>
    </source>
</evidence>